<accession>A0ABY9IAA2</accession>
<evidence type="ECO:0000313" key="2">
    <source>
        <dbReference type="Proteomes" id="UP001229952"/>
    </source>
</evidence>
<dbReference type="Proteomes" id="UP001229952">
    <property type="component" value="Chromosome"/>
</dbReference>
<evidence type="ECO:0000313" key="1">
    <source>
        <dbReference type="EMBL" id="WLQ43599.1"/>
    </source>
</evidence>
<keyword evidence="2" id="KW-1185">Reference proteome</keyword>
<sequence>MAEAEAVRVSKLSDGGGNRMVSVFSPSSVRIERIGLAVQYGHPEDVLKPAKGMRLSQDTPPSWRTWPLLDVSRAHADIGDAAGAVKTLESLRRVAPTWMQHHALAGVLPTHRAPEGEHGRGLLLVATLAGSGGTGPLPRGKRVWAELHGRARG</sequence>
<organism evidence="1 2">
    <name type="scientific">Streptomyces laculatispora</name>
    <dbReference type="NCBI Taxonomy" id="887464"/>
    <lineage>
        <taxon>Bacteria</taxon>
        <taxon>Bacillati</taxon>
        <taxon>Actinomycetota</taxon>
        <taxon>Actinomycetes</taxon>
        <taxon>Kitasatosporales</taxon>
        <taxon>Streptomycetaceae</taxon>
        <taxon>Streptomyces</taxon>
    </lineage>
</organism>
<name>A0ABY9IAA2_9ACTN</name>
<proteinExistence type="predicted"/>
<dbReference type="EMBL" id="CP120992">
    <property type="protein sequence ID" value="WLQ43599.1"/>
    <property type="molecule type" value="Genomic_DNA"/>
</dbReference>
<gene>
    <name evidence="1" type="ORF">P8A22_28955</name>
</gene>
<reference evidence="1 2" key="1">
    <citation type="submission" date="2023-03" db="EMBL/GenBank/DDBJ databases">
        <title>Isolation and description of six Streptomyces strains from soil environments, able to metabolize different microbial glucans.</title>
        <authorList>
            <person name="Widen T."/>
            <person name="Larsbrink J."/>
        </authorList>
    </citation>
    <scope>NUCLEOTIDE SEQUENCE [LARGE SCALE GENOMIC DNA]</scope>
    <source>
        <strain evidence="1 2">Mut2</strain>
    </source>
</reference>
<protein>
    <submittedName>
        <fullName evidence="1">Uncharacterized protein</fullName>
    </submittedName>
</protein>